<sequence length="107" mass="11635">MRDSFGEATPSGWFCGVFVPRSFDVFVPFSLVVIIFSFPITVRGGIVVRSWLRGRSAPGSKPYSDEDTPCMWACCTLNDTYGSKRSLVGVVWKFGVGGFSSGVVPVI</sequence>
<dbReference type="Proteomes" id="UP000499080">
    <property type="component" value="Unassembled WGS sequence"/>
</dbReference>
<comment type="caution">
    <text evidence="2">The sequence shown here is derived from an EMBL/GenBank/DDBJ whole genome shotgun (WGS) entry which is preliminary data.</text>
</comment>
<organism evidence="2 3">
    <name type="scientific">Araneus ventricosus</name>
    <name type="common">Orbweaver spider</name>
    <name type="synonym">Epeira ventricosa</name>
    <dbReference type="NCBI Taxonomy" id="182803"/>
    <lineage>
        <taxon>Eukaryota</taxon>
        <taxon>Metazoa</taxon>
        <taxon>Ecdysozoa</taxon>
        <taxon>Arthropoda</taxon>
        <taxon>Chelicerata</taxon>
        <taxon>Arachnida</taxon>
        <taxon>Araneae</taxon>
        <taxon>Araneomorphae</taxon>
        <taxon>Entelegynae</taxon>
        <taxon>Araneoidea</taxon>
        <taxon>Araneidae</taxon>
        <taxon>Araneus</taxon>
    </lineage>
</organism>
<keyword evidence="1" id="KW-0812">Transmembrane</keyword>
<reference evidence="2 3" key="1">
    <citation type="journal article" date="2019" name="Sci. Rep.">
        <title>Orb-weaving spider Araneus ventricosus genome elucidates the spidroin gene catalogue.</title>
        <authorList>
            <person name="Kono N."/>
            <person name="Nakamura H."/>
            <person name="Ohtoshi R."/>
            <person name="Moran D.A.P."/>
            <person name="Shinohara A."/>
            <person name="Yoshida Y."/>
            <person name="Fujiwara M."/>
            <person name="Mori M."/>
            <person name="Tomita M."/>
            <person name="Arakawa K."/>
        </authorList>
    </citation>
    <scope>NUCLEOTIDE SEQUENCE [LARGE SCALE GENOMIC DNA]</scope>
</reference>
<evidence type="ECO:0000313" key="2">
    <source>
        <dbReference type="EMBL" id="GBN87527.1"/>
    </source>
</evidence>
<dbReference type="AlphaFoldDB" id="A0A4Y2SHD4"/>
<accession>A0A4Y2SHD4</accession>
<feature type="transmembrane region" description="Helical" evidence="1">
    <location>
        <begin position="26"/>
        <end position="46"/>
    </location>
</feature>
<evidence type="ECO:0000313" key="3">
    <source>
        <dbReference type="Proteomes" id="UP000499080"/>
    </source>
</evidence>
<evidence type="ECO:0000256" key="1">
    <source>
        <dbReference type="SAM" id="Phobius"/>
    </source>
</evidence>
<proteinExistence type="predicted"/>
<name>A0A4Y2SHD4_ARAVE</name>
<keyword evidence="1" id="KW-0472">Membrane</keyword>
<keyword evidence="3" id="KW-1185">Reference proteome</keyword>
<keyword evidence="1" id="KW-1133">Transmembrane helix</keyword>
<dbReference type="EMBL" id="BGPR01021842">
    <property type="protein sequence ID" value="GBN87527.1"/>
    <property type="molecule type" value="Genomic_DNA"/>
</dbReference>
<protein>
    <submittedName>
        <fullName evidence="2">Uncharacterized protein</fullName>
    </submittedName>
</protein>
<gene>
    <name evidence="2" type="ORF">AVEN_201501_1</name>
</gene>